<dbReference type="InterPro" id="IPR001279">
    <property type="entry name" value="Metallo-B-lactamas"/>
</dbReference>
<feature type="domain" description="Metallo-beta-lactamase" evidence="1">
    <location>
        <begin position="23"/>
        <end position="196"/>
    </location>
</feature>
<dbReference type="InterPro" id="IPR036866">
    <property type="entry name" value="RibonucZ/Hydroxyglut_hydro"/>
</dbReference>
<dbReference type="GO" id="GO:0016740">
    <property type="term" value="F:transferase activity"/>
    <property type="evidence" value="ECO:0007669"/>
    <property type="project" value="TreeGrafter"/>
</dbReference>
<dbReference type="Gene3D" id="3.60.15.10">
    <property type="entry name" value="Ribonuclease Z/Hydroxyacylglutathione hydrolase-like"/>
    <property type="match status" value="1"/>
</dbReference>
<dbReference type="SUPFAM" id="SSF56281">
    <property type="entry name" value="Metallo-hydrolase/oxidoreductase"/>
    <property type="match status" value="1"/>
</dbReference>
<organism evidence="2 3">
    <name type="scientific">Desulfobulbus oligotrophicus</name>
    <dbReference type="NCBI Taxonomy" id="1909699"/>
    <lineage>
        <taxon>Bacteria</taxon>
        <taxon>Pseudomonadati</taxon>
        <taxon>Thermodesulfobacteriota</taxon>
        <taxon>Desulfobulbia</taxon>
        <taxon>Desulfobulbales</taxon>
        <taxon>Desulfobulbaceae</taxon>
        <taxon>Desulfobulbus</taxon>
    </lineage>
</organism>
<dbReference type="CDD" id="cd07713">
    <property type="entry name" value="DHPS-like_MBL-fold"/>
    <property type="match status" value="1"/>
</dbReference>
<dbReference type="PANTHER" id="PTHR13754">
    <property type="entry name" value="METALLO-BETA-LACTAMASE SUPERFAMILY PROTEIN"/>
    <property type="match status" value="1"/>
</dbReference>
<dbReference type="RefSeq" id="WP_199263848.1">
    <property type="nucleotide sequence ID" value="NZ_CP054140.1"/>
</dbReference>
<dbReference type="AlphaFoldDB" id="A0A7T6APY4"/>
<reference evidence="2 3" key="1">
    <citation type="submission" date="2020-05" db="EMBL/GenBank/DDBJ databases">
        <title>Complete genome of Desulfobulbus oligotrophicus.</title>
        <authorList>
            <person name="Podar M."/>
        </authorList>
    </citation>
    <scope>NUCLEOTIDE SEQUENCE [LARGE SCALE GENOMIC DNA]</scope>
    <source>
        <strain evidence="2 3">Prop6</strain>
    </source>
</reference>
<dbReference type="SMART" id="SM00849">
    <property type="entry name" value="Lactamase_B"/>
    <property type="match status" value="1"/>
</dbReference>
<evidence type="ECO:0000313" key="2">
    <source>
        <dbReference type="EMBL" id="QQG65032.1"/>
    </source>
</evidence>
<evidence type="ECO:0000259" key="1">
    <source>
        <dbReference type="SMART" id="SM00849"/>
    </source>
</evidence>
<dbReference type="Proteomes" id="UP000596092">
    <property type="component" value="Chromosome"/>
</dbReference>
<gene>
    <name evidence="2" type="ORF">HP555_03700</name>
</gene>
<dbReference type="InterPro" id="IPR052926">
    <property type="entry name" value="Metallo-beta-lactamase_dom"/>
</dbReference>
<dbReference type="Pfam" id="PF00753">
    <property type="entry name" value="Lactamase_B"/>
    <property type="match status" value="1"/>
</dbReference>
<dbReference type="InterPro" id="IPR041712">
    <property type="entry name" value="DHPS-like_MBL-fold"/>
</dbReference>
<keyword evidence="2" id="KW-0378">Hydrolase</keyword>
<dbReference type="KEGG" id="dog:HP555_03700"/>
<dbReference type="EMBL" id="CP054140">
    <property type="protein sequence ID" value="QQG65032.1"/>
    <property type="molecule type" value="Genomic_DNA"/>
</dbReference>
<name>A0A7T6APY4_9BACT</name>
<accession>A0A7T6APY4</accession>
<protein>
    <submittedName>
        <fullName evidence="2">MBL fold metallo-hydrolase</fullName>
    </submittedName>
</protein>
<proteinExistence type="predicted"/>
<evidence type="ECO:0000313" key="3">
    <source>
        <dbReference type="Proteomes" id="UP000596092"/>
    </source>
</evidence>
<dbReference type="PANTHER" id="PTHR13754:SF13">
    <property type="entry name" value="METALLO-BETA-LACTAMASE SUPERFAMILY PROTEIN (AFU_ORTHOLOGUE AFUA_3G07630)"/>
    <property type="match status" value="1"/>
</dbReference>
<dbReference type="GO" id="GO:0016787">
    <property type="term" value="F:hydrolase activity"/>
    <property type="evidence" value="ECO:0007669"/>
    <property type="project" value="UniProtKB-KW"/>
</dbReference>
<keyword evidence="3" id="KW-1185">Reference proteome</keyword>
<sequence length="280" mass="30719">MECTLTVLCENSVSLSHGLIGEHGWAVHVDNGEHRLLFDTGQGLGLVNNSRVMGVDLSRLEAIVISHGHYDHTSGLPEALVACGGADVYIHPDAFVDRYWCRDGKNDECREIGIRYKRSYLESLGARFKSVLRFTEIFPGIYLTGEVPRLNDLELPDTTMKVRGDDGSWQQDALKDDLSLIVATEKGLTVVLGCAHAGLMNILDHVTANLPGRPLHMIIGGTHLGFADQQRFDATVAAIDRFGIKQLGASHCTGLSNCARLQQKLGDRFFFAAAGTRWKC</sequence>